<dbReference type="RefSeq" id="WP_262068206.1">
    <property type="nucleotide sequence ID" value="NZ_JAMXOC010000002.1"/>
</dbReference>
<dbReference type="EMBL" id="JAMZFV010000002">
    <property type="protein sequence ID" value="MCP1109307.1"/>
    <property type="molecule type" value="Genomic_DNA"/>
</dbReference>
<dbReference type="Pfam" id="PF00240">
    <property type="entry name" value="ubiquitin"/>
    <property type="match status" value="1"/>
</dbReference>
<name>A0ABT1EJ25_9FIRM</name>
<feature type="transmembrane region" description="Helical" evidence="2">
    <location>
        <begin position="239"/>
        <end position="256"/>
    </location>
</feature>
<dbReference type="PANTHER" id="PTHR10666">
    <property type="entry name" value="UBIQUITIN"/>
    <property type="match status" value="1"/>
</dbReference>
<evidence type="ECO:0000256" key="1">
    <source>
        <dbReference type="SAM" id="MobiDB-lite"/>
    </source>
</evidence>
<dbReference type="PROSITE" id="PS50053">
    <property type="entry name" value="UBIQUITIN_2"/>
    <property type="match status" value="1"/>
</dbReference>
<dbReference type="InterPro" id="IPR050158">
    <property type="entry name" value="Ubiquitin_ubiquitin-like"/>
</dbReference>
<gene>
    <name evidence="4" type="ORF">NK118_03470</name>
</gene>
<evidence type="ECO:0000256" key="2">
    <source>
        <dbReference type="SAM" id="Phobius"/>
    </source>
</evidence>
<proteinExistence type="predicted"/>
<keyword evidence="5" id="KW-1185">Reference proteome</keyword>
<feature type="region of interest" description="Disordered" evidence="1">
    <location>
        <begin position="192"/>
        <end position="231"/>
    </location>
</feature>
<feature type="domain" description="Ubiquitin-like" evidence="3">
    <location>
        <begin position="26"/>
        <end position="97"/>
    </location>
</feature>
<accession>A0ABT1EJ25</accession>
<dbReference type="Proteomes" id="UP001523565">
    <property type="component" value="Unassembled WGS sequence"/>
</dbReference>
<protein>
    <submittedName>
        <fullName evidence="4">Ubiquitin family protein</fullName>
    </submittedName>
</protein>
<reference evidence="4 5" key="1">
    <citation type="journal article" date="2022" name="Genome Biol. Evol.">
        <title>Host diet, physiology and behaviors set the stage for Lachnospiraceae cladogenesis.</title>
        <authorList>
            <person name="Vera-Ponce De Leon A."/>
            <person name="Schneider M."/>
            <person name="Jahnes B.C."/>
            <person name="Sadowski V."/>
            <person name="Camuy-Velez L.A."/>
            <person name="Duan J."/>
            <person name="Sabree Z.L."/>
        </authorList>
    </citation>
    <scope>NUCLEOTIDE SEQUENCE [LARGE SCALE GENOMIC DNA]</scope>
    <source>
        <strain evidence="4 5">PAL227</strain>
    </source>
</reference>
<dbReference type="InterPro" id="IPR019956">
    <property type="entry name" value="Ubiquitin_dom"/>
</dbReference>
<dbReference type="InterPro" id="IPR000626">
    <property type="entry name" value="Ubiquitin-like_dom"/>
</dbReference>
<keyword evidence="2" id="KW-1133">Transmembrane helix</keyword>
<sequence length="261" mass="28444">MSYKVKLIPVVALICAMILVTPLQAMQIFVKTLTGKTITLEVEPTDTIDSIKSKIQEKEGILPIQQRLIFAGKQLEEGKTLSDYNIQKESTLHLVLRNAIDGLEVIELLDNYHEGDYEYVVISANIPEGCIASLDNSYEGKLEVGYDSYKINLKVKKGLSIGEYSTNIQLSSNETVISQKAITIKVSSASEEPVAEEPVAEEPVAEDVPPTGDTSNPSSPQVSMNGGGVRTGDATEGTSVVLLVFLCLMMILGWSVKHVKR</sequence>
<organism evidence="4 5">
    <name type="scientific">Ohessyouella blattaphilus</name>
    <dbReference type="NCBI Taxonomy" id="2949333"/>
    <lineage>
        <taxon>Bacteria</taxon>
        <taxon>Bacillati</taxon>
        <taxon>Bacillota</taxon>
        <taxon>Clostridia</taxon>
        <taxon>Lachnospirales</taxon>
        <taxon>Lachnospiraceae</taxon>
        <taxon>Ohessyouella</taxon>
    </lineage>
</organism>
<keyword evidence="2" id="KW-0812">Transmembrane</keyword>
<comment type="caution">
    <text evidence="4">The sequence shown here is derived from an EMBL/GenBank/DDBJ whole genome shotgun (WGS) entry which is preliminary data.</text>
</comment>
<feature type="compositionally biased region" description="Polar residues" evidence="1">
    <location>
        <begin position="212"/>
        <end position="224"/>
    </location>
</feature>
<keyword evidence="2" id="KW-0472">Membrane</keyword>
<dbReference type="SMART" id="SM00213">
    <property type="entry name" value="UBQ"/>
    <property type="match status" value="1"/>
</dbReference>
<dbReference type="SUPFAM" id="SSF54236">
    <property type="entry name" value="Ubiquitin-like"/>
    <property type="match status" value="1"/>
</dbReference>
<evidence type="ECO:0000313" key="5">
    <source>
        <dbReference type="Proteomes" id="UP001523565"/>
    </source>
</evidence>
<evidence type="ECO:0000259" key="3">
    <source>
        <dbReference type="PROSITE" id="PS50053"/>
    </source>
</evidence>
<dbReference type="Gene3D" id="3.10.20.90">
    <property type="entry name" value="Phosphatidylinositol 3-kinase Catalytic Subunit, Chain A, domain 1"/>
    <property type="match status" value="1"/>
</dbReference>
<dbReference type="PRINTS" id="PR00348">
    <property type="entry name" value="UBIQUITIN"/>
</dbReference>
<dbReference type="InterPro" id="IPR029071">
    <property type="entry name" value="Ubiquitin-like_domsf"/>
</dbReference>
<dbReference type="CDD" id="cd01803">
    <property type="entry name" value="Ubl_ubiquitin"/>
    <property type="match status" value="1"/>
</dbReference>
<evidence type="ECO:0000313" key="4">
    <source>
        <dbReference type="EMBL" id="MCP1109307.1"/>
    </source>
</evidence>
<feature type="compositionally biased region" description="Acidic residues" evidence="1">
    <location>
        <begin position="193"/>
        <end position="205"/>
    </location>
</feature>